<dbReference type="HOGENOM" id="CLU_043960_0_0_1"/>
<comment type="similarity">
    <text evidence="1">Belongs to the peptidase C15 family.</text>
</comment>
<dbReference type="OMA" id="YFCEFRL"/>
<dbReference type="Proteomes" id="UP000005426">
    <property type="component" value="Unassembled WGS sequence"/>
</dbReference>
<protein>
    <submittedName>
        <fullName evidence="5">Uncharacterized protein</fullName>
    </submittedName>
</protein>
<reference evidence="5 6" key="1">
    <citation type="journal article" date="2011" name="Genome Biol.">
        <title>Comparative genome sequence analysis underscores mycoparasitism as the ancestral life style of Trichoderma.</title>
        <authorList>
            <person name="Kubicek C.P."/>
            <person name="Herrera-Estrella A."/>
            <person name="Seidl-Seiboth V."/>
            <person name="Martinez D.A."/>
            <person name="Druzhinina I.S."/>
            <person name="Thon M."/>
            <person name="Zeilinger S."/>
            <person name="Casas-Flores S."/>
            <person name="Horwitz B.A."/>
            <person name="Mukherjee P.K."/>
            <person name="Mukherjee M."/>
            <person name="Kredics L."/>
            <person name="Alcaraz L.D."/>
            <person name="Aerts A."/>
            <person name="Antal Z."/>
            <person name="Atanasova L."/>
            <person name="Cervantes-Badillo M.G."/>
            <person name="Challacombe J."/>
            <person name="Chertkov O."/>
            <person name="McCluskey K."/>
            <person name="Coulpier F."/>
            <person name="Deshpande N."/>
            <person name="von Doehren H."/>
            <person name="Ebbole D.J."/>
            <person name="Esquivel-Naranjo E.U."/>
            <person name="Fekete E."/>
            <person name="Flipphi M."/>
            <person name="Glaser F."/>
            <person name="Gomez-Rodriguez E.Y."/>
            <person name="Gruber S."/>
            <person name="Han C."/>
            <person name="Henrissat B."/>
            <person name="Hermosa R."/>
            <person name="Hernandez-Onate M."/>
            <person name="Karaffa L."/>
            <person name="Kosti I."/>
            <person name="Le Crom S."/>
            <person name="Lindquist E."/>
            <person name="Lucas S."/>
            <person name="Luebeck M."/>
            <person name="Luebeck P.S."/>
            <person name="Margeot A."/>
            <person name="Metz B."/>
            <person name="Misra M."/>
            <person name="Nevalainen H."/>
            <person name="Omann M."/>
            <person name="Packer N."/>
            <person name="Perrone G."/>
            <person name="Uresti-Rivera E.E."/>
            <person name="Salamov A."/>
            <person name="Schmoll M."/>
            <person name="Seiboth B."/>
            <person name="Shapiro H."/>
            <person name="Sukno S."/>
            <person name="Tamayo-Ramos J.A."/>
            <person name="Tisch D."/>
            <person name="Wiest A."/>
            <person name="Wilkinson H.H."/>
            <person name="Zhang M."/>
            <person name="Coutinho P.M."/>
            <person name="Kenerley C.M."/>
            <person name="Monte E."/>
            <person name="Baker S.E."/>
            <person name="Grigoriev I.V."/>
        </authorList>
    </citation>
    <scope>NUCLEOTIDE SEQUENCE [LARGE SCALE GENOMIC DNA]</scope>
    <source>
        <strain evidence="6">ATCC 20476 / IMI 206040</strain>
    </source>
</reference>
<organism evidence="5 6">
    <name type="scientific">Hypocrea atroviridis (strain ATCC 20476 / IMI 206040)</name>
    <name type="common">Trichoderma atroviride</name>
    <dbReference type="NCBI Taxonomy" id="452589"/>
    <lineage>
        <taxon>Eukaryota</taxon>
        <taxon>Fungi</taxon>
        <taxon>Dikarya</taxon>
        <taxon>Ascomycota</taxon>
        <taxon>Pezizomycotina</taxon>
        <taxon>Sordariomycetes</taxon>
        <taxon>Hypocreomycetidae</taxon>
        <taxon>Hypocreales</taxon>
        <taxon>Hypocreaceae</taxon>
        <taxon>Trichoderma</taxon>
    </lineage>
</organism>
<name>G9NXE2_HYPAI</name>
<comment type="caution">
    <text evidence="5">The sequence shown here is derived from an EMBL/GenBank/DDBJ whole genome shotgun (WGS) entry which is preliminary data.</text>
</comment>
<evidence type="ECO:0000256" key="1">
    <source>
        <dbReference type="ARBA" id="ARBA00006641"/>
    </source>
</evidence>
<keyword evidence="6" id="KW-1185">Reference proteome</keyword>
<dbReference type="EMBL" id="ABDG02000024">
    <property type="protein sequence ID" value="EHK44752.1"/>
    <property type="molecule type" value="Genomic_DNA"/>
</dbReference>
<evidence type="ECO:0000313" key="5">
    <source>
        <dbReference type="EMBL" id="EHK44752.1"/>
    </source>
</evidence>
<dbReference type="PANTHER" id="PTHR23402:SF1">
    <property type="entry name" value="PYROGLUTAMYL-PEPTIDASE I"/>
    <property type="match status" value="1"/>
</dbReference>
<evidence type="ECO:0000256" key="3">
    <source>
        <dbReference type="ARBA" id="ARBA00022801"/>
    </source>
</evidence>
<sequence length="271" mass="30978">MASSGIINVVVTGNRPFMEYDYNTSQLVRDALPDSIPMSNQKEIRIFKYFRDTWDTYDDVRYVSRDIWSGKRSLFLPKPEPNDEEEYVNVDFILHLGMIALGWDHKQFRFETKARRDGYKLPGDDSKKVDSDQLKRLGLPEELSTSLNVEAAWRKVQQLYPNVTSCVSDNAGLYFCEFRLYSSLAEPLLCKELEDKKGRVVFQHLPQAHDSKAIELARDITVAYISGLADDPIFNKDSASIWGMGSAYLMQSICQAVDTQNCKKQGSQDCI</sequence>
<dbReference type="AlphaFoldDB" id="G9NXE2"/>
<dbReference type="Gene3D" id="3.40.630.20">
    <property type="entry name" value="Peptidase C15, pyroglutamyl peptidase I-like"/>
    <property type="match status" value="1"/>
</dbReference>
<dbReference type="SUPFAM" id="SSF53182">
    <property type="entry name" value="Pyrrolidone carboxyl peptidase (pyroglutamate aminopeptidase)"/>
    <property type="match status" value="1"/>
</dbReference>
<gene>
    <name evidence="5" type="ORF">TRIATDRAFT_88321</name>
</gene>
<evidence type="ECO:0000256" key="2">
    <source>
        <dbReference type="ARBA" id="ARBA00022670"/>
    </source>
</evidence>
<dbReference type="GO" id="GO:0006508">
    <property type="term" value="P:proteolysis"/>
    <property type="evidence" value="ECO:0007669"/>
    <property type="project" value="UniProtKB-KW"/>
</dbReference>
<evidence type="ECO:0000256" key="4">
    <source>
        <dbReference type="ARBA" id="ARBA00022807"/>
    </source>
</evidence>
<dbReference type="InterPro" id="IPR016125">
    <property type="entry name" value="Peptidase_C15-like"/>
</dbReference>
<keyword evidence="2" id="KW-0645">Protease</keyword>
<accession>G9NXE2</accession>
<evidence type="ECO:0000313" key="6">
    <source>
        <dbReference type="Proteomes" id="UP000005426"/>
    </source>
</evidence>
<keyword evidence="4" id="KW-0788">Thiol protease</keyword>
<dbReference type="OrthoDB" id="407146at2759"/>
<dbReference type="GO" id="GO:0008234">
    <property type="term" value="F:cysteine-type peptidase activity"/>
    <property type="evidence" value="ECO:0007669"/>
    <property type="project" value="UniProtKB-KW"/>
</dbReference>
<dbReference type="eggNOG" id="ENOG502T3YR">
    <property type="taxonomic scope" value="Eukaryota"/>
</dbReference>
<dbReference type="InterPro" id="IPR036440">
    <property type="entry name" value="Peptidase_C15-like_sf"/>
</dbReference>
<dbReference type="PANTHER" id="PTHR23402">
    <property type="entry name" value="PROTEASE FAMILY C15 PYROGLUTAMYL-PEPTIDASE I-RELATED"/>
    <property type="match status" value="1"/>
</dbReference>
<proteinExistence type="inferred from homology"/>
<keyword evidence="3" id="KW-0378">Hydrolase</keyword>